<feature type="compositionally biased region" description="Polar residues" evidence="3">
    <location>
        <begin position="40"/>
        <end position="52"/>
    </location>
</feature>
<feature type="region of interest" description="Disordered" evidence="3">
    <location>
        <begin position="1"/>
        <end position="52"/>
    </location>
</feature>
<accession>A0A0D7A171</accession>
<reference evidence="5 6" key="1">
    <citation type="journal article" date="2015" name="Fungal Genet. Biol.">
        <title>Evolution of novel wood decay mechanisms in Agaricales revealed by the genome sequences of Fistulina hepatica and Cylindrobasidium torrendii.</title>
        <authorList>
            <person name="Floudas D."/>
            <person name="Held B.W."/>
            <person name="Riley R."/>
            <person name="Nagy L.G."/>
            <person name="Koehler G."/>
            <person name="Ransdell A.S."/>
            <person name="Younus H."/>
            <person name="Chow J."/>
            <person name="Chiniquy J."/>
            <person name="Lipzen A."/>
            <person name="Tritt A."/>
            <person name="Sun H."/>
            <person name="Haridas S."/>
            <person name="LaButti K."/>
            <person name="Ohm R.A."/>
            <person name="Kues U."/>
            <person name="Blanchette R.A."/>
            <person name="Grigoriev I.V."/>
            <person name="Minto R.E."/>
            <person name="Hibbett D.S."/>
        </authorList>
    </citation>
    <scope>NUCLEOTIDE SEQUENCE [LARGE SCALE GENOMIC DNA]</scope>
    <source>
        <strain evidence="5 6">ATCC 64428</strain>
    </source>
</reference>
<evidence type="ECO:0000256" key="3">
    <source>
        <dbReference type="SAM" id="MobiDB-lite"/>
    </source>
</evidence>
<dbReference type="Pfam" id="PF19977">
    <property type="entry name" value="xRRM"/>
    <property type="match status" value="2"/>
</dbReference>
<dbReference type="OrthoDB" id="439993at2759"/>
<dbReference type="Proteomes" id="UP000054144">
    <property type="component" value="Unassembled WGS sequence"/>
</dbReference>
<evidence type="ECO:0000313" key="5">
    <source>
        <dbReference type="EMBL" id="KIY43154.1"/>
    </source>
</evidence>
<protein>
    <recommendedName>
        <fullName evidence="4">XRRM domain-containing protein</fullName>
    </recommendedName>
</protein>
<keyword evidence="1 2" id="KW-0694">RNA-binding</keyword>
<evidence type="ECO:0000256" key="1">
    <source>
        <dbReference type="ARBA" id="ARBA00022884"/>
    </source>
</evidence>
<organism evidence="5 6">
    <name type="scientific">Fistulina hepatica ATCC 64428</name>
    <dbReference type="NCBI Taxonomy" id="1128425"/>
    <lineage>
        <taxon>Eukaryota</taxon>
        <taxon>Fungi</taxon>
        <taxon>Dikarya</taxon>
        <taxon>Basidiomycota</taxon>
        <taxon>Agaricomycotina</taxon>
        <taxon>Agaricomycetes</taxon>
        <taxon>Agaricomycetidae</taxon>
        <taxon>Agaricales</taxon>
        <taxon>Fistulinaceae</taxon>
        <taxon>Fistulina</taxon>
    </lineage>
</organism>
<evidence type="ECO:0000256" key="2">
    <source>
        <dbReference type="PROSITE-ProRule" id="PRU01288"/>
    </source>
</evidence>
<feature type="region of interest" description="Disordered" evidence="3">
    <location>
        <begin position="293"/>
        <end position="320"/>
    </location>
</feature>
<feature type="compositionally biased region" description="Low complexity" evidence="3">
    <location>
        <begin position="478"/>
        <end position="490"/>
    </location>
</feature>
<proteinExistence type="predicted"/>
<dbReference type="AlphaFoldDB" id="A0A0D7A171"/>
<dbReference type="GO" id="GO:1904868">
    <property type="term" value="P:telomerase catalytic core complex assembly"/>
    <property type="evidence" value="ECO:0007669"/>
    <property type="project" value="InterPro"/>
</dbReference>
<name>A0A0D7A171_9AGAR</name>
<gene>
    <name evidence="5" type="ORF">FISHEDRAFT_62921</name>
</gene>
<dbReference type="EMBL" id="KN882117">
    <property type="protein sequence ID" value="KIY43154.1"/>
    <property type="molecule type" value="Genomic_DNA"/>
</dbReference>
<dbReference type="PROSITE" id="PS51939">
    <property type="entry name" value="XRRM"/>
    <property type="match status" value="2"/>
</dbReference>
<feature type="domain" description="XRRM" evidence="4">
    <location>
        <begin position="492"/>
        <end position="651"/>
    </location>
</feature>
<dbReference type="InterPro" id="IPR012677">
    <property type="entry name" value="Nucleotide-bd_a/b_plait_sf"/>
</dbReference>
<dbReference type="Gene3D" id="3.30.70.330">
    <property type="match status" value="2"/>
</dbReference>
<dbReference type="GO" id="GO:1990904">
    <property type="term" value="C:ribonucleoprotein complex"/>
    <property type="evidence" value="ECO:0007669"/>
    <property type="project" value="UniProtKB-UniRule"/>
</dbReference>
<dbReference type="InterPro" id="IPR014886">
    <property type="entry name" value="La_xRRM"/>
</dbReference>
<sequence>MFVPRSVSRYTRKVAASTETRGAKQQELLQVESTSEEVSKSASDSKQISTQATKPSNDDIKILILLALSDYSKSENGRFVPLSFLLPHLDAGAAIAVSEADVAKALRASAADALDVRMLISYSSASPLGGYEVRRKDIGDLWPSSKLDEAYWDERTVYLENIPMRYQSAAGIAQMVTSLLDAADLRVQHVRFLSHHWDPQGSVPKRKGFALVTLSDPQDVSALLSAYPWDSSAKRTDPAPDERGSEDSYWQAAREAGLRVLPKRWWVALNEEYQAYRARLLADAARDATTHVEAHSARMSVDQNGKDEGQTQSPPASSRLMLSSPFPYECLVLARNVHPDTNKTTLRKLFGHAYTDGDAGIDYVDFIKGTDTCYVRLASSYDAQKLCMYFTAPLAQNDGLDKEGCQPSAGTAPIKLELVQGRPEELYWEKVPEKVRAQAVRRAFELSESRMEVKGGEESALGENLESTGRCGKSAKRPSSPQPSSSLSLSSPFPPGCVVLVHNVHPQTNKSTLRKLFGRAFESKSRSVDGSLGTVGESLSKAGVDYVDFSKGLTSCHVRLASPAHAAVLCAFFHSSQIFQEDGLDDRGMFIGGEMSPDATPASLRVELTQGRAEEIYWEKIPEKVRLEAVRKAVELSRQKDAPSPPAKRARLG</sequence>
<dbReference type="GO" id="GO:0070034">
    <property type="term" value="F:telomerase RNA binding"/>
    <property type="evidence" value="ECO:0007669"/>
    <property type="project" value="InterPro"/>
</dbReference>
<evidence type="ECO:0000259" key="4">
    <source>
        <dbReference type="PROSITE" id="PS51939"/>
    </source>
</evidence>
<dbReference type="InterPro" id="IPR035979">
    <property type="entry name" value="RBD_domain_sf"/>
</dbReference>
<evidence type="ECO:0000313" key="6">
    <source>
        <dbReference type="Proteomes" id="UP000054144"/>
    </source>
</evidence>
<keyword evidence="6" id="KW-1185">Reference proteome</keyword>
<dbReference type="SUPFAM" id="SSF54928">
    <property type="entry name" value="RNA-binding domain, RBD"/>
    <property type="match status" value="1"/>
</dbReference>
<feature type="region of interest" description="Disordered" evidence="3">
    <location>
        <begin position="453"/>
        <end position="490"/>
    </location>
</feature>
<dbReference type="InterPro" id="IPR045537">
    <property type="entry name" value="Lar7_xRRM"/>
</dbReference>
<feature type="domain" description="XRRM" evidence="4">
    <location>
        <begin position="325"/>
        <end position="465"/>
    </location>
</feature>